<sequence length="168" mass="19918">MVTQPSSISSTNMLTWVVQFIHFSLLQIMFQQWIGQMLSFLWIIQHFTMAITNHNLNLCIILHLQVYYYIKKCQFNAHKLTHILQQIIKHAGCPLKRRISLFQYEYTLVFKVDFSYRNTKEGWHEVSQVESTYEESNISVYTEFATRKIGLNLTLLKHDGTNKIIIDK</sequence>
<gene>
    <name evidence="2" type="ORF">POCTA_138.1.T0210007</name>
</gene>
<keyword evidence="1" id="KW-1133">Transmembrane helix</keyword>
<dbReference type="AlphaFoldDB" id="A0A8S1T936"/>
<evidence type="ECO:0000313" key="2">
    <source>
        <dbReference type="EMBL" id="CAD8148258.1"/>
    </source>
</evidence>
<dbReference type="Proteomes" id="UP000683925">
    <property type="component" value="Unassembled WGS sequence"/>
</dbReference>
<protein>
    <submittedName>
        <fullName evidence="2">Uncharacterized protein</fullName>
    </submittedName>
</protein>
<accession>A0A8S1T936</accession>
<keyword evidence="1" id="KW-0472">Membrane</keyword>
<name>A0A8S1T936_PAROT</name>
<comment type="caution">
    <text evidence="2">The sequence shown here is derived from an EMBL/GenBank/DDBJ whole genome shotgun (WGS) entry which is preliminary data.</text>
</comment>
<feature type="transmembrane region" description="Helical" evidence="1">
    <location>
        <begin position="20"/>
        <end position="44"/>
    </location>
</feature>
<dbReference type="EMBL" id="CAJJDP010000021">
    <property type="protein sequence ID" value="CAD8148258.1"/>
    <property type="molecule type" value="Genomic_DNA"/>
</dbReference>
<reference evidence="2" key="1">
    <citation type="submission" date="2021-01" db="EMBL/GenBank/DDBJ databases">
        <authorList>
            <consortium name="Genoscope - CEA"/>
            <person name="William W."/>
        </authorList>
    </citation>
    <scope>NUCLEOTIDE SEQUENCE</scope>
</reference>
<proteinExistence type="predicted"/>
<keyword evidence="3" id="KW-1185">Reference proteome</keyword>
<evidence type="ECO:0000313" key="3">
    <source>
        <dbReference type="Proteomes" id="UP000683925"/>
    </source>
</evidence>
<organism evidence="2 3">
    <name type="scientific">Paramecium octaurelia</name>
    <dbReference type="NCBI Taxonomy" id="43137"/>
    <lineage>
        <taxon>Eukaryota</taxon>
        <taxon>Sar</taxon>
        <taxon>Alveolata</taxon>
        <taxon>Ciliophora</taxon>
        <taxon>Intramacronucleata</taxon>
        <taxon>Oligohymenophorea</taxon>
        <taxon>Peniculida</taxon>
        <taxon>Parameciidae</taxon>
        <taxon>Paramecium</taxon>
    </lineage>
</organism>
<evidence type="ECO:0000256" key="1">
    <source>
        <dbReference type="SAM" id="Phobius"/>
    </source>
</evidence>
<keyword evidence="1" id="KW-0812">Transmembrane</keyword>